<feature type="compositionally biased region" description="Basic and acidic residues" evidence="7">
    <location>
        <begin position="72"/>
        <end position="83"/>
    </location>
</feature>
<feature type="compositionally biased region" description="Polar residues" evidence="7">
    <location>
        <begin position="88"/>
        <end position="98"/>
    </location>
</feature>
<protein>
    <submittedName>
        <fullName evidence="9">Transmembrane protein 161A</fullName>
    </submittedName>
</protein>
<gene>
    <name evidence="9" type="primary">tmem161a</name>
    <name evidence="9" type="ORF">g.2543</name>
</gene>
<feature type="transmembrane region" description="Helical" evidence="8">
    <location>
        <begin position="143"/>
        <end position="160"/>
    </location>
</feature>
<evidence type="ECO:0000256" key="1">
    <source>
        <dbReference type="ARBA" id="ARBA00004141"/>
    </source>
</evidence>
<evidence type="ECO:0000313" key="9">
    <source>
        <dbReference type="EMBL" id="MDE52355.1"/>
    </source>
</evidence>
<keyword evidence="5 8" id="KW-0472">Membrane</keyword>
<feature type="transmembrane region" description="Helical" evidence="8">
    <location>
        <begin position="355"/>
        <end position="383"/>
    </location>
</feature>
<feature type="transmembrane region" description="Helical" evidence="8">
    <location>
        <begin position="490"/>
        <end position="513"/>
    </location>
</feature>
<feature type="transmembrane region" description="Helical" evidence="8">
    <location>
        <begin position="204"/>
        <end position="222"/>
    </location>
</feature>
<evidence type="ECO:0000256" key="7">
    <source>
        <dbReference type="SAM" id="MobiDB-lite"/>
    </source>
</evidence>
<feature type="transmembrane region" description="Helical" evidence="8">
    <location>
        <begin position="271"/>
        <end position="293"/>
    </location>
</feature>
<keyword evidence="6" id="KW-0325">Glycoprotein</keyword>
<comment type="similarity">
    <text evidence="2">Belongs to the TMEM161 family.</text>
</comment>
<feature type="transmembrane region" description="Helical" evidence="8">
    <location>
        <begin position="12"/>
        <end position="33"/>
    </location>
</feature>
<dbReference type="InterPro" id="IPR019395">
    <property type="entry name" value="Transmembrane_161A/B"/>
</dbReference>
<feature type="transmembrane region" description="Helical" evidence="8">
    <location>
        <begin position="172"/>
        <end position="192"/>
    </location>
</feature>
<organism evidence="9">
    <name type="scientific">Aceria tosichella</name>
    <name type="common">wheat curl mite</name>
    <dbReference type="NCBI Taxonomy" id="561515"/>
    <lineage>
        <taxon>Eukaryota</taxon>
        <taxon>Metazoa</taxon>
        <taxon>Ecdysozoa</taxon>
        <taxon>Arthropoda</taxon>
        <taxon>Chelicerata</taxon>
        <taxon>Arachnida</taxon>
        <taxon>Acari</taxon>
        <taxon>Acariformes</taxon>
        <taxon>Trombidiformes</taxon>
        <taxon>Prostigmata</taxon>
        <taxon>Eupodina</taxon>
        <taxon>Eriophyoidea</taxon>
        <taxon>Eriophyidae</taxon>
        <taxon>Eriophyinae</taxon>
        <taxon>Aceriini</taxon>
        <taxon>Aceria</taxon>
    </lineage>
</organism>
<dbReference type="PANTHER" id="PTHR13624">
    <property type="entry name" value="RE42071P"/>
    <property type="match status" value="1"/>
</dbReference>
<keyword evidence="4 8" id="KW-1133">Transmembrane helix</keyword>
<evidence type="ECO:0000256" key="2">
    <source>
        <dbReference type="ARBA" id="ARBA00009706"/>
    </source>
</evidence>
<name>A0A6G1SPE1_9ACAR</name>
<comment type="subcellular location">
    <subcellularLocation>
        <location evidence="1">Membrane</location>
        <topology evidence="1">Multi-pass membrane protein</topology>
    </subcellularLocation>
</comment>
<feature type="transmembrane region" description="Helical" evidence="8">
    <location>
        <begin position="314"/>
        <end position="335"/>
    </location>
</feature>
<sequence>MCIIVHCELFHWRIIIIMRLLNLSMSQLLWVFIATKLLTRLKPSKLFLRWLASYGLKSYRVPTDEELRKIQYSKKQEKKDTKQVKQKPGSNSQPSSSEPPMRANEFKIRCSDLVKLNLTTTDINYNTLNALPLGDDLEWRVDFAFMALVSFLLTQTLFYFSPRSNEYNFSLVWIFLIILQCLTILIQISAVYFQNKKASGERSIVIVAGILFLLLALFILSTDGTHLELKVDESIQLLSQVQQRRPVEDALLDADQIDTPPPTQAKPFVNLFLKLTTALFCSVVGAILTFPGFRFGQMHESILADATTSKVRKIICNINLLSPLVVVCLWIPNISRNPLKKQAFVPIDDDRFETIRLYILILTSLLRFIMVRRYIAAFLLSTVNYRLAQLRRKCGFTSNKTIQLLVSNLNIFTNAATIQYILPTILCLFTSIMFASYTHYNKHTVDEDSAKRFASLRYLFGNDQEAMIESAEELMFRIRRVFSSELAKNLLGFATWWIHFAWLCTTSVGVAYYKYFEH</sequence>
<evidence type="ECO:0000256" key="5">
    <source>
        <dbReference type="ARBA" id="ARBA00023136"/>
    </source>
</evidence>
<keyword evidence="3 8" id="KW-0812">Transmembrane</keyword>
<evidence type="ECO:0000256" key="3">
    <source>
        <dbReference type="ARBA" id="ARBA00022692"/>
    </source>
</evidence>
<feature type="region of interest" description="Disordered" evidence="7">
    <location>
        <begin position="72"/>
        <end position="102"/>
    </location>
</feature>
<feature type="transmembrane region" description="Helical" evidence="8">
    <location>
        <begin position="420"/>
        <end position="440"/>
    </location>
</feature>
<dbReference type="GO" id="GO:0016020">
    <property type="term" value="C:membrane"/>
    <property type="evidence" value="ECO:0007669"/>
    <property type="project" value="UniProtKB-SubCell"/>
</dbReference>
<dbReference type="Pfam" id="PF10268">
    <property type="entry name" value="Tmemb_161AB"/>
    <property type="match status" value="1"/>
</dbReference>
<reference evidence="9" key="1">
    <citation type="submission" date="2018-10" db="EMBL/GenBank/DDBJ databases">
        <title>Transcriptome assembly of Aceria tosichella (Wheat curl mite) Type 2.</title>
        <authorList>
            <person name="Scully E.D."/>
            <person name="Geib S.M."/>
            <person name="Palmer N.A."/>
            <person name="Gupta A.K."/>
            <person name="Sarath G."/>
            <person name="Tatineni S."/>
        </authorList>
    </citation>
    <scope>NUCLEOTIDE SEQUENCE</scope>
    <source>
        <strain evidence="9">LincolnNE</strain>
    </source>
</reference>
<evidence type="ECO:0000256" key="4">
    <source>
        <dbReference type="ARBA" id="ARBA00022989"/>
    </source>
</evidence>
<accession>A0A6G1SPE1</accession>
<dbReference type="EMBL" id="GGYP01007584">
    <property type="protein sequence ID" value="MDE52355.1"/>
    <property type="molecule type" value="Transcribed_RNA"/>
</dbReference>
<proteinExistence type="inferred from homology"/>
<evidence type="ECO:0000256" key="6">
    <source>
        <dbReference type="ARBA" id="ARBA00023180"/>
    </source>
</evidence>
<evidence type="ECO:0000256" key="8">
    <source>
        <dbReference type="SAM" id="Phobius"/>
    </source>
</evidence>
<dbReference type="PANTHER" id="PTHR13624:SF6">
    <property type="entry name" value="EMEI"/>
    <property type="match status" value="1"/>
</dbReference>
<dbReference type="AlphaFoldDB" id="A0A6G1SPE1"/>